<dbReference type="InterPro" id="IPR007110">
    <property type="entry name" value="Ig-like_dom"/>
</dbReference>
<keyword evidence="1" id="KW-0732">Signal</keyword>
<accession>A0ABV0PGU7</accession>
<dbReference type="Gene3D" id="2.60.40.10">
    <property type="entry name" value="Immunoglobulins"/>
    <property type="match status" value="2"/>
</dbReference>
<dbReference type="PROSITE" id="PS50835">
    <property type="entry name" value="IG_LIKE"/>
    <property type="match status" value="2"/>
</dbReference>
<proteinExistence type="predicted"/>
<gene>
    <name evidence="4" type="ORF">GOODEAATRI_025146</name>
</gene>
<keyword evidence="2" id="KW-1015">Disulfide bond</keyword>
<evidence type="ECO:0000313" key="4">
    <source>
        <dbReference type="EMBL" id="MEQ2182715.1"/>
    </source>
</evidence>
<dbReference type="PANTHER" id="PTHR11481">
    <property type="entry name" value="IMMUNOGLOBULIN FC RECEPTOR"/>
    <property type="match status" value="1"/>
</dbReference>
<dbReference type="PANTHER" id="PTHR11481:SF64">
    <property type="entry name" value="FC RECEPTOR-LIKE PROTEIN 4"/>
    <property type="match status" value="1"/>
</dbReference>
<dbReference type="InterPro" id="IPR013783">
    <property type="entry name" value="Ig-like_fold"/>
</dbReference>
<feature type="non-terminal residue" evidence="4">
    <location>
        <position position="175"/>
    </location>
</feature>
<organism evidence="4 5">
    <name type="scientific">Goodea atripinnis</name>
    <dbReference type="NCBI Taxonomy" id="208336"/>
    <lineage>
        <taxon>Eukaryota</taxon>
        <taxon>Metazoa</taxon>
        <taxon>Chordata</taxon>
        <taxon>Craniata</taxon>
        <taxon>Vertebrata</taxon>
        <taxon>Euteleostomi</taxon>
        <taxon>Actinopterygii</taxon>
        <taxon>Neopterygii</taxon>
        <taxon>Teleostei</taxon>
        <taxon>Neoteleostei</taxon>
        <taxon>Acanthomorphata</taxon>
        <taxon>Ovalentaria</taxon>
        <taxon>Atherinomorphae</taxon>
        <taxon>Cyprinodontiformes</taxon>
        <taxon>Goodeidae</taxon>
        <taxon>Goodea</taxon>
    </lineage>
</organism>
<evidence type="ECO:0000256" key="2">
    <source>
        <dbReference type="ARBA" id="ARBA00023157"/>
    </source>
</evidence>
<dbReference type="InterPro" id="IPR050488">
    <property type="entry name" value="Ig_Fc_receptor"/>
</dbReference>
<dbReference type="SUPFAM" id="SSF48726">
    <property type="entry name" value="Immunoglobulin"/>
    <property type="match status" value="2"/>
</dbReference>
<dbReference type="Proteomes" id="UP001476798">
    <property type="component" value="Unassembled WGS sequence"/>
</dbReference>
<sequence length="175" mass="19557">ADKPRASLRPERTILPAGGSVAMSCSVFSSSGWKIYWFRQESVSSTAQLIRHNETGGVLFISEEGVYSCRGGRGDPVFYTETSNKVFIQQTVPIKPTVVLQSNWSQIFRGENITLRCEIQGGGGAQWTYEWRPTSRNSPSSNKYWIIRAASGRYSCRGTGNYLLTRWSDDLSLTV</sequence>
<evidence type="ECO:0000259" key="3">
    <source>
        <dbReference type="PROSITE" id="PS50835"/>
    </source>
</evidence>
<feature type="domain" description="Ig-like" evidence="3">
    <location>
        <begin position="4"/>
        <end position="70"/>
    </location>
</feature>
<keyword evidence="5" id="KW-1185">Reference proteome</keyword>
<dbReference type="InterPro" id="IPR036179">
    <property type="entry name" value="Ig-like_dom_sf"/>
</dbReference>
<evidence type="ECO:0000256" key="1">
    <source>
        <dbReference type="ARBA" id="ARBA00022729"/>
    </source>
</evidence>
<feature type="domain" description="Ig-like" evidence="3">
    <location>
        <begin position="96"/>
        <end position="172"/>
    </location>
</feature>
<reference evidence="4 5" key="1">
    <citation type="submission" date="2021-06" db="EMBL/GenBank/DDBJ databases">
        <authorList>
            <person name="Palmer J.M."/>
        </authorList>
    </citation>
    <scope>NUCLEOTIDE SEQUENCE [LARGE SCALE GENOMIC DNA]</scope>
    <source>
        <strain evidence="4 5">GA_2019</strain>
        <tissue evidence="4">Muscle</tissue>
    </source>
</reference>
<evidence type="ECO:0000313" key="5">
    <source>
        <dbReference type="Proteomes" id="UP001476798"/>
    </source>
</evidence>
<feature type="non-terminal residue" evidence="4">
    <location>
        <position position="1"/>
    </location>
</feature>
<dbReference type="EMBL" id="JAHRIO010072883">
    <property type="protein sequence ID" value="MEQ2182715.1"/>
    <property type="molecule type" value="Genomic_DNA"/>
</dbReference>
<comment type="caution">
    <text evidence="4">The sequence shown here is derived from an EMBL/GenBank/DDBJ whole genome shotgun (WGS) entry which is preliminary data.</text>
</comment>
<name>A0ABV0PGU7_9TELE</name>
<protein>
    <recommendedName>
        <fullName evidence="3">Ig-like domain-containing protein</fullName>
    </recommendedName>
</protein>
<dbReference type="CDD" id="cd00096">
    <property type="entry name" value="Ig"/>
    <property type="match status" value="1"/>
</dbReference>